<dbReference type="PROSITE" id="PS00678">
    <property type="entry name" value="WD_REPEATS_1"/>
    <property type="match status" value="1"/>
</dbReference>
<name>A0AAV1FX62_XYRNO</name>
<keyword evidence="2" id="KW-0677">Repeat</keyword>
<feature type="repeat" description="WD" evidence="3">
    <location>
        <begin position="134"/>
        <end position="176"/>
    </location>
</feature>
<dbReference type="PANTHER" id="PTHR44666">
    <property type="entry name" value="WD REPEAT-CONTAINING PROTEIN 53"/>
    <property type="match status" value="1"/>
</dbReference>
<dbReference type="AlphaFoldDB" id="A0AAV1FX62"/>
<dbReference type="Proteomes" id="UP001178508">
    <property type="component" value="Chromosome 10"/>
</dbReference>
<gene>
    <name evidence="5" type="ORF">XNOV1_A032459</name>
</gene>
<feature type="compositionally biased region" description="Basic and acidic residues" evidence="4">
    <location>
        <begin position="341"/>
        <end position="353"/>
    </location>
</feature>
<protein>
    <submittedName>
        <fullName evidence="5">WD repeat-containing protein 53</fullName>
    </submittedName>
</protein>
<keyword evidence="6" id="KW-1185">Reference proteome</keyword>
<dbReference type="PROSITE" id="PS50082">
    <property type="entry name" value="WD_REPEATS_2"/>
    <property type="match status" value="3"/>
</dbReference>
<reference evidence="5" key="1">
    <citation type="submission" date="2023-08" db="EMBL/GenBank/DDBJ databases">
        <authorList>
            <person name="Alioto T."/>
            <person name="Alioto T."/>
            <person name="Gomez Garrido J."/>
        </authorList>
    </citation>
    <scope>NUCLEOTIDE SEQUENCE</scope>
</reference>
<dbReference type="InterPro" id="IPR015943">
    <property type="entry name" value="WD40/YVTN_repeat-like_dom_sf"/>
</dbReference>
<dbReference type="InterPro" id="IPR019775">
    <property type="entry name" value="WD40_repeat_CS"/>
</dbReference>
<accession>A0AAV1FX62</accession>
<feature type="compositionally biased region" description="Basic and acidic residues" evidence="4">
    <location>
        <begin position="305"/>
        <end position="325"/>
    </location>
</feature>
<keyword evidence="1 3" id="KW-0853">WD repeat</keyword>
<evidence type="ECO:0000313" key="5">
    <source>
        <dbReference type="EMBL" id="CAJ1065369.1"/>
    </source>
</evidence>
<feature type="region of interest" description="Disordered" evidence="4">
    <location>
        <begin position="287"/>
        <end position="353"/>
    </location>
</feature>
<feature type="repeat" description="WD" evidence="3">
    <location>
        <begin position="253"/>
        <end position="284"/>
    </location>
</feature>
<feature type="repeat" description="WD" evidence="3">
    <location>
        <begin position="6"/>
        <end position="39"/>
    </location>
</feature>
<dbReference type="PANTHER" id="PTHR44666:SF1">
    <property type="entry name" value="WD REPEAT-CONTAINING PROTEIN 53"/>
    <property type="match status" value="1"/>
</dbReference>
<feature type="compositionally biased region" description="Basic residues" evidence="4">
    <location>
        <begin position="294"/>
        <end position="304"/>
    </location>
</feature>
<dbReference type="SUPFAM" id="SSF50978">
    <property type="entry name" value="WD40 repeat-like"/>
    <property type="match status" value="1"/>
</dbReference>
<dbReference type="Pfam" id="PF00400">
    <property type="entry name" value="WD40"/>
    <property type="match status" value="3"/>
</dbReference>
<dbReference type="SMART" id="SM00320">
    <property type="entry name" value="WD40"/>
    <property type="match status" value="5"/>
</dbReference>
<dbReference type="InterPro" id="IPR036322">
    <property type="entry name" value="WD40_repeat_dom_sf"/>
</dbReference>
<evidence type="ECO:0000256" key="3">
    <source>
        <dbReference type="PROSITE-ProRule" id="PRU00221"/>
    </source>
</evidence>
<sequence>MARQWSDGHSSSILCVGASPGPEGLLASGSEGGEVTLWSQEGTITGRLRLSSEDDCTSVVFAAGAQSLYVSHGEAVSLLDPRNLKGPVEEFQGAGEEEINALALNESGSALAVADDSGAVRVLELPGGKVCRTLRRHTNICSSVVFRPHRPNNLLSAGLDMQVMLWGLQKTRPLWTINLQDIAEEEDGHQPQPGQLFNPPLAHCVSVAGCGNIVGCAAEDGRVHLMRIGSGSKLEQQGIIKAHSQGASQAHFVSFLPHPYWLVTGGNDGQVALWDLSKHPVVSLDAKAKVAAAPRRKNKSKGKRKEQPRDKAKMPPKTTAEKEAAEGEGEEAEAAGAEGVTEEKSGPKLNIDHGDKVNWLCPAVLKGEPCVVVADQSSSLSVYPLSPL</sequence>
<organism evidence="5 6">
    <name type="scientific">Xyrichtys novacula</name>
    <name type="common">Pearly razorfish</name>
    <name type="synonym">Hemipteronotus novacula</name>
    <dbReference type="NCBI Taxonomy" id="13765"/>
    <lineage>
        <taxon>Eukaryota</taxon>
        <taxon>Metazoa</taxon>
        <taxon>Chordata</taxon>
        <taxon>Craniata</taxon>
        <taxon>Vertebrata</taxon>
        <taxon>Euteleostomi</taxon>
        <taxon>Actinopterygii</taxon>
        <taxon>Neopterygii</taxon>
        <taxon>Teleostei</taxon>
        <taxon>Neoteleostei</taxon>
        <taxon>Acanthomorphata</taxon>
        <taxon>Eupercaria</taxon>
        <taxon>Labriformes</taxon>
        <taxon>Labridae</taxon>
        <taxon>Xyrichtys</taxon>
    </lineage>
</organism>
<dbReference type="Gene3D" id="2.130.10.10">
    <property type="entry name" value="YVTN repeat-like/Quinoprotein amine dehydrogenase"/>
    <property type="match status" value="2"/>
</dbReference>
<dbReference type="InterPro" id="IPR001680">
    <property type="entry name" value="WD40_rpt"/>
</dbReference>
<dbReference type="InterPro" id="IPR042453">
    <property type="entry name" value="WDR53"/>
</dbReference>
<evidence type="ECO:0000313" key="6">
    <source>
        <dbReference type="Proteomes" id="UP001178508"/>
    </source>
</evidence>
<dbReference type="EMBL" id="OY660873">
    <property type="protein sequence ID" value="CAJ1065369.1"/>
    <property type="molecule type" value="Genomic_DNA"/>
</dbReference>
<evidence type="ECO:0000256" key="2">
    <source>
        <dbReference type="ARBA" id="ARBA00022737"/>
    </source>
</evidence>
<evidence type="ECO:0000256" key="1">
    <source>
        <dbReference type="ARBA" id="ARBA00022574"/>
    </source>
</evidence>
<proteinExistence type="predicted"/>
<evidence type="ECO:0000256" key="4">
    <source>
        <dbReference type="SAM" id="MobiDB-lite"/>
    </source>
</evidence>